<dbReference type="STRING" id="1856405.BFC17_06030"/>
<dbReference type="RefSeq" id="WP_070178237.1">
    <property type="nucleotide sequence ID" value="NZ_BMJR01000005.1"/>
</dbReference>
<dbReference type="EMBL" id="MJIC01000016">
    <property type="protein sequence ID" value="OFI32709.1"/>
    <property type="molecule type" value="Genomic_DNA"/>
</dbReference>
<protein>
    <submittedName>
        <fullName evidence="1">Uncharacterized protein</fullName>
    </submittedName>
</protein>
<dbReference type="Proteomes" id="UP000176037">
    <property type="component" value="Unassembled WGS sequence"/>
</dbReference>
<name>A0A1E8F9X8_9ALTE</name>
<dbReference type="AlphaFoldDB" id="A0A1E8F9X8"/>
<dbReference type="OrthoDB" id="6322096at2"/>
<gene>
    <name evidence="1" type="ORF">BFC17_06030</name>
</gene>
<organism evidence="1 2">
    <name type="scientific">Alteromonas lipolytica</name>
    <dbReference type="NCBI Taxonomy" id="1856405"/>
    <lineage>
        <taxon>Bacteria</taxon>
        <taxon>Pseudomonadati</taxon>
        <taxon>Pseudomonadota</taxon>
        <taxon>Gammaproteobacteria</taxon>
        <taxon>Alteromonadales</taxon>
        <taxon>Alteromonadaceae</taxon>
        <taxon>Alteromonas/Salinimonas group</taxon>
        <taxon>Alteromonas</taxon>
    </lineage>
</organism>
<proteinExistence type="predicted"/>
<accession>A0A1E8F9X8</accession>
<evidence type="ECO:0000313" key="2">
    <source>
        <dbReference type="Proteomes" id="UP000176037"/>
    </source>
</evidence>
<comment type="caution">
    <text evidence="1">The sequence shown here is derived from an EMBL/GenBank/DDBJ whole genome shotgun (WGS) entry which is preliminary data.</text>
</comment>
<sequence>MSDNYTVFSRPSQLLIDRSLVLCKTLLRMENSFYPFAAIYEKGRIGCLFSEDFGVENPGEMQILEHLQWRVIDNITDNDAYATLVYAAQIEINEKEAQDAIVITLCEPNRPERSVVYPYYRKNQRVILAPPLVEK</sequence>
<reference evidence="1 2" key="1">
    <citation type="submission" date="2016-09" db="EMBL/GenBank/DDBJ databases">
        <title>Alteromonas lipolytica, a new species isolated from sea water.</title>
        <authorList>
            <person name="Wu Y.-H."/>
            <person name="Cheng H."/>
            <person name="Xu X.-W."/>
        </authorList>
    </citation>
    <scope>NUCLEOTIDE SEQUENCE [LARGE SCALE GENOMIC DNA]</scope>
    <source>
        <strain evidence="1 2">JW12</strain>
    </source>
</reference>
<keyword evidence="2" id="KW-1185">Reference proteome</keyword>
<evidence type="ECO:0000313" key="1">
    <source>
        <dbReference type="EMBL" id="OFI32709.1"/>
    </source>
</evidence>